<keyword evidence="9" id="KW-1185">Reference proteome</keyword>
<dbReference type="Gene3D" id="2.60.120.10">
    <property type="entry name" value="Jelly Rolls"/>
    <property type="match status" value="2"/>
</dbReference>
<dbReference type="InterPro" id="IPR050253">
    <property type="entry name" value="Seed_Storage-Functional"/>
</dbReference>
<feature type="region of interest" description="Disordered" evidence="5">
    <location>
        <begin position="223"/>
        <end position="248"/>
    </location>
</feature>
<feature type="domain" description="Cupin type-1" evidence="7">
    <location>
        <begin position="42"/>
        <end position="273"/>
    </location>
</feature>
<feature type="compositionally biased region" description="Basic and acidic residues" evidence="5">
    <location>
        <begin position="133"/>
        <end position="153"/>
    </location>
</feature>
<reference evidence="8" key="1">
    <citation type="submission" date="2021-01" db="UniProtKB">
        <authorList>
            <consortium name="EnsemblPlants"/>
        </authorList>
    </citation>
    <scope>IDENTIFICATION</scope>
</reference>
<dbReference type="PRINTS" id="PR00439">
    <property type="entry name" value="11SGLOBULIN"/>
</dbReference>
<dbReference type="Pfam" id="PF00190">
    <property type="entry name" value="Cupin_1"/>
    <property type="match status" value="2"/>
</dbReference>
<sequence>MAVKLSSFLCLLALINVACAARQQQPFKYQTESHGECQIQRLQALEPTNQIRAEAGSTDIWNHNEEQLKCAGATVIRHTIEPQGLLLPSYSNAPQLVYVIQGKGIQGVLLPGCPDTYQSGQSEFEQFQHGGRQGREEHGGRGWSRGEEQEGRGRGQGSQRFQDRHQKIRHFRAGDILAIPAGVSYWAYNDGNEQLITVVLLDNTNFANQLDINPRRFYLAGSPQEEHQQRGRQQHGKQQGRWGSQGSDKNNVFSGFEIDWLSQVFNVDRNVIEKLQGQNDQRGNIVRVQGGLQVIQPPHMTEHEQGRRGESEWPRGQGERGHGGRRGRGDDDNGFEETLCNIRLRENIDDPERAAIYTPRGGRVSTINSFNLPVLSWLDLSAERGVLYQNGIIAPHYYSNAHSITYVTRGQARIQVVDDQGQTVFDDVIREGQLLVEPQNYVILKQALQDGYEYISFKTSDNAFRSTLAGRNSVFRGLPVGVIANAYQISPEEAELLKFNRDETTVFQGQRSSERIAVA</sequence>
<evidence type="ECO:0000256" key="6">
    <source>
        <dbReference type="SAM" id="SignalP"/>
    </source>
</evidence>
<organism evidence="8 9">
    <name type="scientific">Kalanchoe fedtschenkoi</name>
    <name type="common">Lavender scallops</name>
    <name type="synonym">South American air plant</name>
    <dbReference type="NCBI Taxonomy" id="63787"/>
    <lineage>
        <taxon>Eukaryota</taxon>
        <taxon>Viridiplantae</taxon>
        <taxon>Streptophyta</taxon>
        <taxon>Embryophyta</taxon>
        <taxon>Tracheophyta</taxon>
        <taxon>Spermatophyta</taxon>
        <taxon>Magnoliopsida</taxon>
        <taxon>eudicotyledons</taxon>
        <taxon>Gunneridae</taxon>
        <taxon>Pentapetalae</taxon>
        <taxon>Saxifragales</taxon>
        <taxon>Crassulaceae</taxon>
        <taxon>Kalanchoe</taxon>
    </lineage>
</organism>
<dbReference type="CDD" id="cd02242">
    <property type="entry name" value="cupin_11S_legumin_N"/>
    <property type="match status" value="1"/>
</dbReference>
<dbReference type="PANTHER" id="PTHR31189:SF48">
    <property type="entry name" value="LEGUMIN B"/>
    <property type="match status" value="1"/>
</dbReference>
<dbReference type="EnsemblPlants" id="Kaladp0089s0100.1.v1.1">
    <property type="protein sequence ID" value="Kaladp0089s0100.1.v1.1"/>
    <property type="gene ID" value="Kaladp0089s0100.v1.1"/>
</dbReference>
<evidence type="ECO:0000256" key="4">
    <source>
        <dbReference type="ARBA" id="ARBA00023157"/>
    </source>
</evidence>
<evidence type="ECO:0000313" key="8">
    <source>
        <dbReference type="EnsemblPlants" id="Kaladp0089s0100.1.v1.1"/>
    </source>
</evidence>
<feature type="region of interest" description="Disordered" evidence="5">
    <location>
        <begin position="127"/>
        <end position="163"/>
    </location>
</feature>
<feature type="region of interest" description="Disordered" evidence="5">
    <location>
        <begin position="297"/>
        <end position="335"/>
    </location>
</feature>
<keyword evidence="6" id="KW-0732">Signal</keyword>
<dbReference type="Gramene" id="Kaladp0089s0100.1.v1.1">
    <property type="protein sequence ID" value="Kaladp0089s0100.1.v1.1"/>
    <property type="gene ID" value="Kaladp0089s0100.v1.1"/>
</dbReference>
<evidence type="ECO:0000259" key="7">
    <source>
        <dbReference type="SMART" id="SM00835"/>
    </source>
</evidence>
<dbReference type="Proteomes" id="UP000594263">
    <property type="component" value="Unplaced"/>
</dbReference>
<name>A0A7N0UYF6_KALFE</name>
<dbReference type="OMA" id="GEQFEWI"/>
<evidence type="ECO:0000256" key="5">
    <source>
        <dbReference type="SAM" id="MobiDB-lite"/>
    </source>
</evidence>
<proteinExistence type="inferred from homology"/>
<feature type="compositionally biased region" description="Basic and acidic residues" evidence="5">
    <location>
        <begin position="300"/>
        <end position="331"/>
    </location>
</feature>
<evidence type="ECO:0000256" key="3">
    <source>
        <dbReference type="ARBA" id="ARBA00023129"/>
    </source>
</evidence>
<keyword evidence="2" id="KW-0758">Storage protein</keyword>
<dbReference type="InterPro" id="IPR014710">
    <property type="entry name" value="RmlC-like_jellyroll"/>
</dbReference>
<protein>
    <recommendedName>
        <fullName evidence="7">Cupin type-1 domain-containing protein</fullName>
    </recommendedName>
</protein>
<keyword evidence="3" id="KW-0708">Seed storage protein</keyword>
<keyword evidence="4" id="KW-1015">Disulfide bond</keyword>
<evidence type="ECO:0000313" key="9">
    <source>
        <dbReference type="Proteomes" id="UP000594263"/>
    </source>
</evidence>
<comment type="similarity">
    <text evidence="1">Belongs to the 11S seed storage protein (globulins) family.</text>
</comment>
<dbReference type="InterPro" id="IPR006044">
    <property type="entry name" value="11S_seedstore_pln"/>
</dbReference>
<accession>A0A7N0UYF6</accession>
<feature type="chain" id="PRO_5029655849" description="Cupin type-1 domain-containing protein" evidence="6">
    <location>
        <begin position="21"/>
        <end position="519"/>
    </location>
</feature>
<dbReference type="FunFam" id="2.60.120.10:FF:000073">
    <property type="entry name" value="Glycinin G1"/>
    <property type="match status" value="1"/>
</dbReference>
<evidence type="ECO:0000256" key="1">
    <source>
        <dbReference type="ARBA" id="ARBA00007178"/>
    </source>
</evidence>
<dbReference type="CDD" id="cd02243">
    <property type="entry name" value="cupin_11S_legumin_C"/>
    <property type="match status" value="1"/>
</dbReference>
<dbReference type="InterPro" id="IPR006045">
    <property type="entry name" value="Cupin_1"/>
</dbReference>
<dbReference type="PANTHER" id="PTHR31189">
    <property type="entry name" value="OS03G0336100 PROTEIN-RELATED"/>
    <property type="match status" value="1"/>
</dbReference>
<dbReference type="GO" id="GO:0045735">
    <property type="term" value="F:nutrient reservoir activity"/>
    <property type="evidence" value="ECO:0007669"/>
    <property type="project" value="UniProtKB-KW"/>
</dbReference>
<dbReference type="AlphaFoldDB" id="A0A7N0UYF6"/>
<evidence type="ECO:0000256" key="2">
    <source>
        <dbReference type="ARBA" id="ARBA00022761"/>
    </source>
</evidence>
<dbReference type="InterPro" id="IPR011051">
    <property type="entry name" value="RmlC_Cupin_sf"/>
</dbReference>
<feature type="domain" description="Cupin type-1" evidence="7">
    <location>
        <begin position="346"/>
        <end position="495"/>
    </location>
</feature>
<dbReference type="SMART" id="SM00835">
    <property type="entry name" value="Cupin_1"/>
    <property type="match status" value="2"/>
</dbReference>
<feature type="signal peptide" evidence="6">
    <location>
        <begin position="1"/>
        <end position="20"/>
    </location>
</feature>
<dbReference type="SUPFAM" id="SSF51182">
    <property type="entry name" value="RmlC-like cupins"/>
    <property type="match status" value="1"/>
</dbReference>